<proteinExistence type="predicted"/>
<keyword evidence="4" id="KW-1185">Reference proteome</keyword>
<name>A0ABV3PJI5_9HYPH</name>
<dbReference type="PANTHER" id="PTHR32309:SF13">
    <property type="entry name" value="FERRIC ENTEROBACTIN TRANSPORT PROTEIN FEPE"/>
    <property type="match status" value="1"/>
</dbReference>
<keyword evidence="1" id="KW-0175">Coiled coil</keyword>
<keyword evidence="2" id="KW-1133">Transmembrane helix</keyword>
<organism evidence="3 4">
    <name type="scientific">Labrys neptuniae</name>
    <dbReference type="NCBI Taxonomy" id="376174"/>
    <lineage>
        <taxon>Bacteria</taxon>
        <taxon>Pseudomonadati</taxon>
        <taxon>Pseudomonadota</taxon>
        <taxon>Alphaproteobacteria</taxon>
        <taxon>Hyphomicrobiales</taxon>
        <taxon>Xanthobacteraceae</taxon>
        <taxon>Labrys</taxon>
    </lineage>
</organism>
<feature type="transmembrane region" description="Helical" evidence="2">
    <location>
        <begin position="329"/>
        <end position="347"/>
    </location>
</feature>
<dbReference type="RefSeq" id="WP_311934753.1">
    <property type="nucleotide sequence ID" value="NZ_JAVSCS010000011.1"/>
</dbReference>
<accession>A0ABV3PJI5</accession>
<protein>
    <submittedName>
        <fullName evidence="3">Capsule biosynthesis protein</fullName>
    </submittedName>
</protein>
<feature type="coiled-coil region" evidence="1">
    <location>
        <begin position="167"/>
        <end position="194"/>
    </location>
</feature>
<keyword evidence="2" id="KW-0472">Membrane</keyword>
<evidence type="ECO:0000256" key="2">
    <source>
        <dbReference type="SAM" id="Phobius"/>
    </source>
</evidence>
<comment type="caution">
    <text evidence="3">The sequence shown here is derived from an EMBL/GenBank/DDBJ whole genome shotgun (WGS) entry which is preliminary data.</text>
</comment>
<dbReference type="Proteomes" id="UP001555786">
    <property type="component" value="Unassembled WGS sequence"/>
</dbReference>
<sequence>MFLIGVGIPTLVALIYYGFVATDRYVSEASFVVRGISSSRTSGLEMFFRTFGLARTQDDTNVVQNYLLSRDAVRALEKQVPLRSYFSPAGADIISRFPRFWAGESFEDLYDYYLDRVSVTQQPSKGISVLRVQAFEPAQAKAIAEVLLKLGEAKVNEMNERAHGDAIGSAERDVDGAETILKNAQQALADFRNAEYLIDPGANAQSVLQTITTLSTALANTRAQIAQSSKNAPANPAASALETQSAAYSAGIEAERAKLAGSAAALASKLATYDRLILERTMAEKRLAAAISSLGSARQEARRQQIYIEEITEPNLPDKSTEPRRLRMIATFLVFSFALTAVGWLLVTGSKEHVSE</sequence>
<evidence type="ECO:0000313" key="3">
    <source>
        <dbReference type="EMBL" id="MEW9305784.1"/>
    </source>
</evidence>
<keyword evidence="2" id="KW-0812">Transmembrane</keyword>
<evidence type="ECO:0000313" key="4">
    <source>
        <dbReference type="Proteomes" id="UP001555786"/>
    </source>
</evidence>
<gene>
    <name evidence="3" type="ORF">ABXS05_09575</name>
</gene>
<reference evidence="3 4" key="1">
    <citation type="submission" date="2024-07" db="EMBL/GenBank/DDBJ databases">
        <title>Description of Labrys sedimenti sp. nov., isolated from a diclofenac-degrading enrichment culture.</title>
        <authorList>
            <person name="Tancsics A."/>
            <person name="Csepanyi A."/>
        </authorList>
    </citation>
    <scope>NUCLEOTIDE SEQUENCE [LARGE SCALE GENOMIC DNA]</scope>
    <source>
        <strain evidence="3 4">LMG 23578</strain>
    </source>
</reference>
<evidence type="ECO:0000256" key="1">
    <source>
        <dbReference type="SAM" id="Coils"/>
    </source>
</evidence>
<dbReference type="EMBL" id="JBFNQD010000002">
    <property type="protein sequence ID" value="MEW9305784.1"/>
    <property type="molecule type" value="Genomic_DNA"/>
</dbReference>
<dbReference type="PANTHER" id="PTHR32309">
    <property type="entry name" value="TYROSINE-PROTEIN KINASE"/>
    <property type="match status" value="1"/>
</dbReference>
<dbReference type="InterPro" id="IPR050445">
    <property type="entry name" value="Bact_polysacc_biosynth/exp"/>
</dbReference>